<evidence type="ECO:0000256" key="6">
    <source>
        <dbReference type="ARBA" id="ARBA00022842"/>
    </source>
</evidence>
<evidence type="ECO:0000313" key="15">
    <source>
        <dbReference type="EMBL" id="KAG0587343.1"/>
    </source>
</evidence>
<evidence type="ECO:0000256" key="11">
    <source>
        <dbReference type="PROSITE-ProRule" id="PRU01343"/>
    </source>
</evidence>
<dbReference type="InterPro" id="IPR036691">
    <property type="entry name" value="Endo/exonu/phosph_ase_sf"/>
</dbReference>
<dbReference type="EC" id="3.1.-.-" evidence="12"/>
<dbReference type="PANTHER" id="PTHR22748">
    <property type="entry name" value="AP ENDONUCLEASE"/>
    <property type="match status" value="1"/>
</dbReference>
<evidence type="ECO:0000256" key="3">
    <source>
        <dbReference type="ARBA" id="ARBA00022771"/>
    </source>
</evidence>
<feature type="active site" description="Proton donor/acceptor" evidence="8">
    <location>
        <position position="193"/>
    </location>
</feature>
<evidence type="ECO:0000256" key="1">
    <source>
        <dbReference type="ARBA" id="ARBA00007092"/>
    </source>
</evidence>
<dbReference type="GO" id="GO:0008081">
    <property type="term" value="F:phosphoric diester hydrolase activity"/>
    <property type="evidence" value="ECO:0007669"/>
    <property type="project" value="TreeGrafter"/>
</dbReference>
<comment type="caution">
    <text evidence="15">The sequence shown here is derived from an EMBL/GenBank/DDBJ whole genome shotgun (WGS) entry which is preliminary data.</text>
</comment>
<keyword evidence="12" id="KW-0234">DNA repair</keyword>
<dbReference type="Proteomes" id="UP000822688">
    <property type="component" value="Chromosome 2"/>
</dbReference>
<feature type="binding site" evidence="9">
    <location>
        <position position="193"/>
    </location>
    <ligand>
        <name>Mg(2+)</name>
        <dbReference type="ChEBI" id="CHEBI:18420"/>
        <label>1</label>
    </ligand>
</feature>
<evidence type="ECO:0000256" key="4">
    <source>
        <dbReference type="ARBA" id="ARBA00022801"/>
    </source>
</evidence>
<dbReference type="SUPFAM" id="SSF56219">
    <property type="entry name" value="DNase I-like"/>
    <property type="match status" value="1"/>
</dbReference>
<dbReference type="GO" id="GO:0008311">
    <property type="term" value="F:double-stranded DNA 3'-5' DNA exonuclease activity"/>
    <property type="evidence" value="ECO:0007669"/>
    <property type="project" value="TreeGrafter"/>
</dbReference>
<dbReference type="GO" id="GO:0003906">
    <property type="term" value="F:DNA-(apurinic or apyrimidinic site) endonuclease activity"/>
    <property type="evidence" value="ECO:0007669"/>
    <property type="project" value="TreeGrafter"/>
</dbReference>
<evidence type="ECO:0000256" key="5">
    <source>
        <dbReference type="ARBA" id="ARBA00022833"/>
    </source>
</evidence>
<evidence type="ECO:0000256" key="13">
    <source>
        <dbReference type="SAM" id="MobiDB-lite"/>
    </source>
</evidence>
<dbReference type="InterPro" id="IPR005135">
    <property type="entry name" value="Endo/exonuclease/phosphatase"/>
</dbReference>
<feature type="site" description="Important for catalytic activity" evidence="10">
    <location>
        <position position="264"/>
    </location>
</feature>
<feature type="binding site" evidence="9">
    <location>
        <position position="7"/>
    </location>
    <ligand>
        <name>Mg(2+)</name>
        <dbReference type="ChEBI" id="CHEBI:18420"/>
        <label>1</label>
    </ligand>
</feature>
<dbReference type="EMBL" id="CM026422">
    <property type="protein sequence ID" value="KAG0587343.1"/>
    <property type="molecule type" value="Genomic_DNA"/>
</dbReference>
<keyword evidence="12" id="KW-0227">DNA damage</keyword>
<keyword evidence="3 11" id="KW-0863">Zinc-finger</keyword>
<dbReference type="PROSITE" id="PS51435">
    <property type="entry name" value="AP_NUCLEASE_F1_4"/>
    <property type="match status" value="1"/>
</dbReference>
<feature type="binding site" evidence="9">
    <location>
        <position position="329"/>
    </location>
    <ligand>
        <name>Mg(2+)</name>
        <dbReference type="ChEBI" id="CHEBI:18420"/>
        <label>1</label>
    </ligand>
</feature>
<feature type="binding site" evidence="9">
    <location>
        <position position="195"/>
    </location>
    <ligand>
        <name>Mg(2+)</name>
        <dbReference type="ChEBI" id="CHEBI:18420"/>
        <label>1</label>
    </ligand>
</feature>
<sequence>MRIVTYNINGLRARLVPPRTLLSFLDSLESDIICLQETKTTRQELTADIAVTEGYESFFSCTRTVAKGRVGYSGVATFCRTGTAVPLAADEGFTGLLHVNRKGEIEGGKARVGCYEEVLNTDGMSRQELLELDREGRCLVTDHGSFVLFNIYGPSVGCDNEERYDFKLRFYRALQNRWEGLLKLGRRVIAVGDFNISPFPVDFCNPGLDFDQSSIRQWFRSQLRDSGGPFLDVFRVIHPNREEAYTCWNQKSGAEEFNFGSRIDLIIAAGTCFHQVQSEDNALKDDDNHHFGVCEFEDCDILQQFKRFKVDSLPRRGGEYSEKLEGSDHAPVYVQLRRQPPLDQHDVPPLAARFMPELRGRQQSIVSLLQKRPAGSQFTDTEACFTVREAKLKLSPPVATLMKKKGSKASKKVDSQKGKQKNLRSFFTSPTAKGKENTEDANIVKFVSQCSDSETLVKTSVVQTQEQVDSPQNEFSFLPESDVRSIGASASQVTQVSSTETLPLSESQSINEEPVDLSSISAINYNTNSEVQKSDFETTQQAAAKTEWQRIQRAMMNRVPLCSGHNEPCVARIVKKPGPNLGRTFHCCGRAEGPASNPEARCDYFEWQNKDKKKH</sequence>
<organism evidence="15 16">
    <name type="scientific">Ceratodon purpureus</name>
    <name type="common">Fire moss</name>
    <name type="synonym">Dicranum purpureum</name>
    <dbReference type="NCBI Taxonomy" id="3225"/>
    <lineage>
        <taxon>Eukaryota</taxon>
        <taxon>Viridiplantae</taxon>
        <taxon>Streptophyta</taxon>
        <taxon>Embryophyta</taxon>
        <taxon>Bryophyta</taxon>
        <taxon>Bryophytina</taxon>
        <taxon>Bryopsida</taxon>
        <taxon>Dicranidae</taxon>
        <taxon>Pseudoditrichales</taxon>
        <taxon>Ditrichaceae</taxon>
        <taxon>Ceratodon</taxon>
    </lineage>
</organism>
<evidence type="ECO:0000259" key="14">
    <source>
        <dbReference type="PROSITE" id="PS51999"/>
    </source>
</evidence>
<dbReference type="PANTHER" id="PTHR22748:SF4">
    <property type="entry name" value="DNA-(APURINIC OR APYRIMIDINIC SITE) ENDONUCLEASE 2"/>
    <property type="match status" value="1"/>
</dbReference>
<dbReference type="InterPro" id="IPR010666">
    <property type="entry name" value="Znf_GRF"/>
</dbReference>
<evidence type="ECO:0000256" key="7">
    <source>
        <dbReference type="ARBA" id="ARBA00023242"/>
    </source>
</evidence>
<feature type="region of interest" description="Disordered" evidence="13">
    <location>
        <begin position="403"/>
        <end position="435"/>
    </location>
</feature>
<keyword evidence="9" id="KW-0464">Manganese</keyword>
<name>A0A8T0IY76_CERPU</name>
<keyword evidence="7" id="KW-0539">Nucleus</keyword>
<feature type="active site" evidence="8">
    <location>
        <position position="152"/>
    </location>
</feature>
<dbReference type="Pfam" id="PF03372">
    <property type="entry name" value="Exo_endo_phos"/>
    <property type="match status" value="1"/>
</dbReference>
<dbReference type="GO" id="GO:0005634">
    <property type="term" value="C:nucleus"/>
    <property type="evidence" value="ECO:0007669"/>
    <property type="project" value="TreeGrafter"/>
</dbReference>
<keyword evidence="2 9" id="KW-0479">Metal-binding</keyword>
<dbReference type="PROSITE" id="PS51999">
    <property type="entry name" value="ZF_GRF"/>
    <property type="match status" value="1"/>
</dbReference>
<reference evidence="15" key="1">
    <citation type="submission" date="2020-06" db="EMBL/GenBank/DDBJ databases">
        <title>WGS assembly of Ceratodon purpureus strain R40.</title>
        <authorList>
            <person name="Carey S.B."/>
            <person name="Jenkins J."/>
            <person name="Shu S."/>
            <person name="Lovell J.T."/>
            <person name="Sreedasyam A."/>
            <person name="Maumus F."/>
            <person name="Tiley G.P."/>
            <person name="Fernandez-Pozo N."/>
            <person name="Barry K."/>
            <person name="Chen C."/>
            <person name="Wang M."/>
            <person name="Lipzen A."/>
            <person name="Daum C."/>
            <person name="Saski C.A."/>
            <person name="Payton A.C."/>
            <person name="Mcbreen J.C."/>
            <person name="Conrad R.E."/>
            <person name="Kollar L.M."/>
            <person name="Olsson S."/>
            <person name="Huttunen S."/>
            <person name="Landis J.B."/>
            <person name="Wickett N.J."/>
            <person name="Johnson M.G."/>
            <person name="Rensing S.A."/>
            <person name="Grimwood J."/>
            <person name="Schmutz J."/>
            <person name="Mcdaniel S.F."/>
        </authorList>
    </citation>
    <scope>NUCLEOTIDE SEQUENCE</scope>
    <source>
        <strain evidence="15">R40</strain>
    </source>
</reference>
<evidence type="ECO:0000256" key="8">
    <source>
        <dbReference type="PIRSR" id="PIRSR604808-1"/>
    </source>
</evidence>
<keyword evidence="4" id="KW-0378">Hydrolase</keyword>
<evidence type="ECO:0000313" key="16">
    <source>
        <dbReference type="Proteomes" id="UP000822688"/>
    </source>
</evidence>
<dbReference type="CDD" id="cd09088">
    <property type="entry name" value="Ape2-like_AP-endo"/>
    <property type="match status" value="1"/>
</dbReference>
<dbReference type="Gene3D" id="3.60.10.10">
    <property type="entry name" value="Endonuclease/exonuclease/phosphatase"/>
    <property type="match status" value="1"/>
</dbReference>
<accession>A0A8T0IY76</accession>
<protein>
    <recommendedName>
        <fullName evidence="12">DNA-(apurinic or apyrimidinic site) endonuclease</fullName>
        <ecNumber evidence="12">3.1.-.-</ecNumber>
    </recommendedName>
</protein>
<evidence type="ECO:0000256" key="12">
    <source>
        <dbReference type="RuleBase" id="RU362131"/>
    </source>
</evidence>
<proteinExistence type="inferred from homology"/>
<evidence type="ECO:0000256" key="9">
    <source>
        <dbReference type="PIRSR" id="PIRSR604808-2"/>
    </source>
</evidence>
<evidence type="ECO:0000256" key="10">
    <source>
        <dbReference type="PIRSR" id="PIRSR604808-3"/>
    </source>
</evidence>
<feature type="binding site" evidence="9">
    <location>
        <position position="328"/>
    </location>
    <ligand>
        <name>Mg(2+)</name>
        <dbReference type="ChEBI" id="CHEBI:18420"/>
        <label>1</label>
    </ligand>
</feature>
<dbReference type="InterPro" id="IPR004808">
    <property type="entry name" value="AP_endonuc_1"/>
</dbReference>
<dbReference type="AlphaFoldDB" id="A0A8T0IY76"/>
<keyword evidence="5" id="KW-0862">Zinc</keyword>
<feature type="site" description="Interaction with DNA substrate" evidence="10">
    <location>
        <position position="329"/>
    </location>
</feature>
<dbReference type="NCBIfam" id="TIGR00633">
    <property type="entry name" value="xth"/>
    <property type="match status" value="1"/>
</dbReference>
<evidence type="ECO:0000256" key="2">
    <source>
        <dbReference type="ARBA" id="ARBA00022723"/>
    </source>
</evidence>
<feature type="domain" description="GRF-type" evidence="14">
    <location>
        <begin position="562"/>
        <end position="611"/>
    </location>
</feature>
<keyword evidence="6 9" id="KW-0460">Magnesium</keyword>
<feature type="active site" description="Proton acceptor" evidence="8">
    <location>
        <position position="329"/>
    </location>
</feature>
<feature type="site" description="Transition state stabilizer" evidence="10">
    <location>
        <position position="195"/>
    </location>
</feature>
<dbReference type="GO" id="GO:0006284">
    <property type="term" value="P:base-excision repair"/>
    <property type="evidence" value="ECO:0007669"/>
    <property type="project" value="TreeGrafter"/>
</dbReference>
<comment type="cofactor">
    <cofactor evidence="9 12">
        <name>Mg(2+)</name>
        <dbReference type="ChEBI" id="CHEBI:18420"/>
    </cofactor>
    <cofactor evidence="9 12">
        <name>Mn(2+)</name>
        <dbReference type="ChEBI" id="CHEBI:29035"/>
    </cofactor>
    <text evidence="9 12">Probably binds two magnesium or manganese ions per subunit.</text>
</comment>
<keyword evidence="16" id="KW-1185">Reference proteome</keyword>
<dbReference type="Pfam" id="PF06839">
    <property type="entry name" value="Zn_ribbon_GRF"/>
    <property type="match status" value="1"/>
</dbReference>
<dbReference type="GO" id="GO:0008270">
    <property type="term" value="F:zinc ion binding"/>
    <property type="evidence" value="ECO:0007669"/>
    <property type="project" value="UniProtKB-KW"/>
</dbReference>
<comment type="similarity">
    <text evidence="1 12">Belongs to the DNA repair enzymes AP/ExoA family.</text>
</comment>
<feature type="binding site" evidence="9">
    <location>
        <position position="37"/>
    </location>
    <ligand>
        <name>Mg(2+)</name>
        <dbReference type="ChEBI" id="CHEBI:18420"/>
        <label>1</label>
    </ligand>
</feature>
<gene>
    <name evidence="15" type="ORF">KC19_2G158000</name>
</gene>